<dbReference type="Pfam" id="PF03720">
    <property type="entry name" value="UDPG_MGDP_dh_C"/>
    <property type="match status" value="1"/>
</dbReference>
<dbReference type="Gene3D" id="1.20.5.100">
    <property type="entry name" value="Cytochrome c1, transmembrane anchor, C-terminal"/>
    <property type="match status" value="1"/>
</dbReference>
<dbReference type="EC" id="1.1.1.22" evidence="3 8"/>
<dbReference type="SUPFAM" id="SSF48179">
    <property type="entry name" value="6-phosphogluconate dehydrogenase C-terminal domain-like"/>
    <property type="match status" value="1"/>
</dbReference>
<evidence type="ECO:0000256" key="8">
    <source>
        <dbReference type="PIRNR" id="PIRNR000124"/>
    </source>
</evidence>
<evidence type="ECO:0000313" key="11">
    <source>
        <dbReference type="Proteomes" id="UP001501671"/>
    </source>
</evidence>
<dbReference type="PANTHER" id="PTHR43750">
    <property type="entry name" value="UDP-GLUCOSE 6-DEHYDROGENASE TUAD"/>
    <property type="match status" value="1"/>
</dbReference>
<keyword evidence="11" id="KW-1185">Reference proteome</keyword>
<gene>
    <name evidence="10" type="ORF">GCM10023144_41490</name>
</gene>
<evidence type="ECO:0000256" key="4">
    <source>
        <dbReference type="ARBA" id="ARBA00015132"/>
    </source>
</evidence>
<evidence type="ECO:0000256" key="2">
    <source>
        <dbReference type="ARBA" id="ARBA00006601"/>
    </source>
</evidence>
<dbReference type="PIRSF" id="PIRSF500134">
    <property type="entry name" value="UDPglc_DH_bac"/>
    <property type="match status" value="1"/>
</dbReference>
<dbReference type="InterPro" id="IPR008927">
    <property type="entry name" value="6-PGluconate_DH-like_C_sf"/>
</dbReference>
<dbReference type="Proteomes" id="UP001501671">
    <property type="component" value="Unassembled WGS sequence"/>
</dbReference>
<proteinExistence type="inferred from homology"/>
<dbReference type="InterPro" id="IPR014026">
    <property type="entry name" value="UDP-Glc/GDP-Man_DH_dimer"/>
</dbReference>
<comment type="catalytic activity">
    <reaction evidence="7 8">
        <text>UDP-alpha-D-glucose + 2 NAD(+) + H2O = UDP-alpha-D-glucuronate + 2 NADH + 3 H(+)</text>
        <dbReference type="Rhea" id="RHEA:23596"/>
        <dbReference type="ChEBI" id="CHEBI:15377"/>
        <dbReference type="ChEBI" id="CHEBI:15378"/>
        <dbReference type="ChEBI" id="CHEBI:57540"/>
        <dbReference type="ChEBI" id="CHEBI:57945"/>
        <dbReference type="ChEBI" id="CHEBI:58052"/>
        <dbReference type="ChEBI" id="CHEBI:58885"/>
        <dbReference type="EC" id="1.1.1.22"/>
    </reaction>
</comment>
<dbReference type="SMART" id="SM00984">
    <property type="entry name" value="UDPG_MGDP_dh_C"/>
    <property type="match status" value="1"/>
</dbReference>
<evidence type="ECO:0000259" key="9">
    <source>
        <dbReference type="SMART" id="SM00984"/>
    </source>
</evidence>
<dbReference type="PANTHER" id="PTHR43750:SF3">
    <property type="entry name" value="UDP-GLUCOSE 6-DEHYDROGENASE TUAD"/>
    <property type="match status" value="1"/>
</dbReference>
<keyword evidence="5 8" id="KW-0560">Oxidoreductase</keyword>
<dbReference type="SUPFAM" id="SSF51735">
    <property type="entry name" value="NAD(P)-binding Rossmann-fold domains"/>
    <property type="match status" value="1"/>
</dbReference>
<evidence type="ECO:0000256" key="1">
    <source>
        <dbReference type="ARBA" id="ARBA00004701"/>
    </source>
</evidence>
<protein>
    <recommendedName>
        <fullName evidence="4 8">UDP-glucose 6-dehydrogenase</fullName>
        <ecNumber evidence="3 8">1.1.1.22</ecNumber>
    </recommendedName>
</protein>
<sequence length="448" mass="48848">MNIVIIGAGYVGLVTGACLADVGNRVTCVDHDPAKLDALQRGQVPFYEPDLDAVIVRNVAAERLSFAASLEPAMRHADIAFIAVGTPATEDGSADLSHVLAASAELGRAVERDTVIVVKSTVPVGTCERVQRTIDAELRMRGVPWRATVASNPEFLKEGSAVDDFQRPDRIIVGTDDPQAQRLLAALYAPYNRNRDRLIVTDVRSAEFTKYASNVMLATRISLMNELARLAEKVGVDIEAVRHGTGADPRIGHHFLYAGVGYGGSCLPKDVRALARLAAEHDQSTPLLDSVQAINDAQKRLLSAKIREHLHGRLEGATVALWGLAFKPNTDDIREAPSLVLIDELLRAGATIRAYDPVAAERVRQAVPDARLQLCRNARAACEGADVLAVVTEWREFKSPDFRWLAQTLAQRAVFDGRNLYDPQYVEDCGLRYYGIGRGRRETALAPA</sequence>
<dbReference type="InterPro" id="IPR028357">
    <property type="entry name" value="UDPglc_DH_bac"/>
</dbReference>
<organism evidence="10 11">
    <name type="scientific">Pigmentiphaga soli</name>
    <dbReference type="NCBI Taxonomy" id="1007095"/>
    <lineage>
        <taxon>Bacteria</taxon>
        <taxon>Pseudomonadati</taxon>
        <taxon>Pseudomonadota</taxon>
        <taxon>Betaproteobacteria</taxon>
        <taxon>Burkholderiales</taxon>
        <taxon>Alcaligenaceae</taxon>
        <taxon>Pigmentiphaga</taxon>
    </lineage>
</organism>
<dbReference type="InterPro" id="IPR014027">
    <property type="entry name" value="UDP-Glc/GDP-Man_DH_C"/>
</dbReference>
<dbReference type="RefSeq" id="WP_345251822.1">
    <property type="nucleotide sequence ID" value="NZ_BAABFO010000028.1"/>
</dbReference>
<dbReference type="InterPro" id="IPR017476">
    <property type="entry name" value="UDP-Glc/GDP-Man"/>
</dbReference>
<dbReference type="NCBIfam" id="TIGR03026">
    <property type="entry name" value="NDP-sugDHase"/>
    <property type="match status" value="1"/>
</dbReference>
<keyword evidence="6 8" id="KW-0520">NAD</keyword>
<evidence type="ECO:0000256" key="5">
    <source>
        <dbReference type="ARBA" id="ARBA00023002"/>
    </source>
</evidence>
<dbReference type="Gene3D" id="3.40.50.720">
    <property type="entry name" value="NAD(P)-binding Rossmann-like Domain"/>
    <property type="match status" value="2"/>
</dbReference>
<dbReference type="PIRSF" id="PIRSF000124">
    <property type="entry name" value="UDPglc_GDPman_dh"/>
    <property type="match status" value="1"/>
</dbReference>
<dbReference type="Pfam" id="PF03721">
    <property type="entry name" value="UDPG_MGDP_dh_N"/>
    <property type="match status" value="1"/>
</dbReference>
<feature type="domain" description="UDP-glucose/GDP-mannose dehydrogenase C-terminal" evidence="9">
    <location>
        <begin position="320"/>
        <end position="423"/>
    </location>
</feature>
<dbReference type="InterPro" id="IPR001732">
    <property type="entry name" value="UDP-Glc/GDP-Man_DH_N"/>
</dbReference>
<name>A0ABP8HLV6_9BURK</name>
<accession>A0ABP8HLV6</accession>
<dbReference type="Pfam" id="PF00984">
    <property type="entry name" value="UDPG_MGDP_dh"/>
    <property type="match status" value="1"/>
</dbReference>
<dbReference type="InterPro" id="IPR036220">
    <property type="entry name" value="UDP-Glc/GDP-Man_DH_C_sf"/>
</dbReference>
<comment type="similarity">
    <text evidence="2 8">Belongs to the UDP-glucose/GDP-mannose dehydrogenase family.</text>
</comment>
<dbReference type="InterPro" id="IPR036291">
    <property type="entry name" value="NAD(P)-bd_dom_sf"/>
</dbReference>
<evidence type="ECO:0000256" key="6">
    <source>
        <dbReference type="ARBA" id="ARBA00023027"/>
    </source>
</evidence>
<reference evidence="11" key="1">
    <citation type="journal article" date="2019" name="Int. J. Syst. Evol. Microbiol.">
        <title>The Global Catalogue of Microorganisms (GCM) 10K type strain sequencing project: providing services to taxonomists for standard genome sequencing and annotation.</title>
        <authorList>
            <consortium name="The Broad Institute Genomics Platform"/>
            <consortium name="The Broad Institute Genome Sequencing Center for Infectious Disease"/>
            <person name="Wu L."/>
            <person name="Ma J."/>
        </authorList>
    </citation>
    <scope>NUCLEOTIDE SEQUENCE [LARGE SCALE GENOMIC DNA]</scope>
    <source>
        <strain evidence="11">JCM 17666</strain>
    </source>
</reference>
<evidence type="ECO:0000256" key="3">
    <source>
        <dbReference type="ARBA" id="ARBA00012954"/>
    </source>
</evidence>
<evidence type="ECO:0000256" key="7">
    <source>
        <dbReference type="ARBA" id="ARBA00047473"/>
    </source>
</evidence>
<comment type="pathway">
    <text evidence="1">Nucleotide-sugar biosynthesis; UDP-alpha-D-glucuronate biosynthesis; UDP-alpha-D-glucuronate from UDP-alpha-D-glucose: step 1/1.</text>
</comment>
<dbReference type="EMBL" id="BAABFO010000028">
    <property type="protein sequence ID" value="GAA4341139.1"/>
    <property type="molecule type" value="Genomic_DNA"/>
</dbReference>
<dbReference type="SUPFAM" id="SSF52413">
    <property type="entry name" value="UDP-glucose/GDP-mannose dehydrogenase C-terminal domain"/>
    <property type="match status" value="1"/>
</dbReference>
<comment type="caution">
    <text evidence="10">The sequence shown here is derived from an EMBL/GenBank/DDBJ whole genome shotgun (WGS) entry which is preliminary data.</text>
</comment>
<evidence type="ECO:0000313" key="10">
    <source>
        <dbReference type="EMBL" id="GAA4341139.1"/>
    </source>
</evidence>